<sequence>MEWTKGNTTRLIELYEKETCLWDIISPEHKNSQTRLDALNSIAKELQVDVANVEKKICNIRSQYFRELAKMKKTRSGSATESIYKPTWYGFTMLSFLSPAVEPTAHTKSAGSFLISVKINKKMKRNENPKNHIFENFENDKQ</sequence>
<evidence type="ECO:0000313" key="2">
    <source>
        <dbReference type="EMBL" id="KAK5644286.1"/>
    </source>
</evidence>
<keyword evidence="3" id="KW-1185">Reference proteome</keyword>
<reference evidence="2 3" key="1">
    <citation type="journal article" date="2024" name="Insects">
        <title>An Improved Chromosome-Level Genome Assembly of the Firefly Pyrocoelia pectoralis.</title>
        <authorList>
            <person name="Fu X."/>
            <person name="Meyer-Rochow V.B."/>
            <person name="Ballantyne L."/>
            <person name="Zhu X."/>
        </authorList>
    </citation>
    <scope>NUCLEOTIDE SEQUENCE [LARGE SCALE GENOMIC DNA]</scope>
    <source>
        <strain evidence="2">XCY_ONT2</strain>
    </source>
</reference>
<dbReference type="PROSITE" id="PS51029">
    <property type="entry name" value="MADF"/>
    <property type="match status" value="1"/>
</dbReference>
<accession>A0AAN7ZNI6</accession>
<proteinExistence type="predicted"/>
<dbReference type="Pfam" id="PF10545">
    <property type="entry name" value="MADF_DNA_bdg"/>
    <property type="match status" value="1"/>
</dbReference>
<dbReference type="Proteomes" id="UP001329430">
    <property type="component" value="Chromosome 5"/>
</dbReference>
<evidence type="ECO:0000313" key="3">
    <source>
        <dbReference type="Proteomes" id="UP001329430"/>
    </source>
</evidence>
<name>A0AAN7ZNI6_9COLE</name>
<dbReference type="PANTHER" id="PTHR21505">
    <property type="entry name" value="MADF DOMAIN-CONTAINING PROTEIN-RELATED"/>
    <property type="match status" value="1"/>
</dbReference>
<gene>
    <name evidence="2" type="ORF">RI129_008131</name>
</gene>
<dbReference type="AlphaFoldDB" id="A0AAN7ZNI6"/>
<dbReference type="InterPro" id="IPR006578">
    <property type="entry name" value="MADF-dom"/>
</dbReference>
<dbReference type="EMBL" id="JAVRBK010000005">
    <property type="protein sequence ID" value="KAK5644286.1"/>
    <property type="molecule type" value="Genomic_DNA"/>
</dbReference>
<organism evidence="2 3">
    <name type="scientific">Pyrocoelia pectoralis</name>
    <dbReference type="NCBI Taxonomy" id="417401"/>
    <lineage>
        <taxon>Eukaryota</taxon>
        <taxon>Metazoa</taxon>
        <taxon>Ecdysozoa</taxon>
        <taxon>Arthropoda</taxon>
        <taxon>Hexapoda</taxon>
        <taxon>Insecta</taxon>
        <taxon>Pterygota</taxon>
        <taxon>Neoptera</taxon>
        <taxon>Endopterygota</taxon>
        <taxon>Coleoptera</taxon>
        <taxon>Polyphaga</taxon>
        <taxon>Elateriformia</taxon>
        <taxon>Elateroidea</taxon>
        <taxon>Lampyridae</taxon>
        <taxon>Lampyrinae</taxon>
        <taxon>Pyrocoelia</taxon>
    </lineage>
</organism>
<evidence type="ECO:0000259" key="1">
    <source>
        <dbReference type="PROSITE" id="PS51029"/>
    </source>
</evidence>
<dbReference type="PANTHER" id="PTHR21505:SF12">
    <property type="entry name" value="MADF DOMAIN-CONTAINING PROTEIN-RELATED"/>
    <property type="match status" value="1"/>
</dbReference>
<feature type="domain" description="MADF" evidence="1">
    <location>
        <begin position="10"/>
        <end position="102"/>
    </location>
</feature>
<protein>
    <recommendedName>
        <fullName evidence="1">MADF domain-containing protein</fullName>
    </recommendedName>
</protein>
<dbReference type="SMART" id="SM00595">
    <property type="entry name" value="MADF"/>
    <property type="match status" value="1"/>
</dbReference>
<comment type="caution">
    <text evidence="2">The sequence shown here is derived from an EMBL/GenBank/DDBJ whole genome shotgun (WGS) entry which is preliminary data.</text>
</comment>